<evidence type="ECO:0000256" key="2">
    <source>
        <dbReference type="SAM" id="Phobius"/>
    </source>
</evidence>
<accession>B4MJ64</accession>
<dbReference type="EMBL" id="CH963738">
    <property type="protein sequence ID" value="EDW72153.2"/>
    <property type="molecule type" value="Genomic_DNA"/>
</dbReference>
<dbReference type="KEGG" id="dwi:6638025"/>
<feature type="region of interest" description="Disordered" evidence="1">
    <location>
        <begin position="140"/>
        <end position="184"/>
    </location>
</feature>
<dbReference type="AlphaFoldDB" id="B4MJ64"/>
<feature type="region of interest" description="Disordered" evidence="1">
    <location>
        <begin position="1"/>
        <end position="102"/>
    </location>
</feature>
<feature type="transmembrane region" description="Helical" evidence="2">
    <location>
        <begin position="734"/>
        <end position="753"/>
    </location>
</feature>
<keyword evidence="2" id="KW-0812">Transmembrane</keyword>
<feature type="region of interest" description="Disordered" evidence="1">
    <location>
        <begin position="622"/>
        <end position="657"/>
    </location>
</feature>
<feature type="compositionally biased region" description="Polar residues" evidence="1">
    <location>
        <begin position="10"/>
        <end position="19"/>
    </location>
</feature>
<feature type="compositionally biased region" description="Polar residues" evidence="1">
    <location>
        <begin position="622"/>
        <end position="637"/>
    </location>
</feature>
<feature type="region of interest" description="Disordered" evidence="1">
    <location>
        <begin position="319"/>
        <end position="343"/>
    </location>
</feature>
<evidence type="ECO:0000256" key="1">
    <source>
        <dbReference type="SAM" id="MobiDB-lite"/>
    </source>
</evidence>
<feature type="region of interest" description="Disordered" evidence="1">
    <location>
        <begin position="385"/>
        <end position="407"/>
    </location>
</feature>
<feature type="region of interest" description="Disordered" evidence="1">
    <location>
        <begin position="586"/>
        <end position="608"/>
    </location>
</feature>
<name>B4MJ64_DROWI</name>
<gene>
    <name evidence="3" type="primary">Dwil\GK10335</name>
    <name evidence="3" type="ORF">Dwil_GK10335</name>
</gene>
<organism evidence="3 4">
    <name type="scientific">Drosophila willistoni</name>
    <name type="common">Fruit fly</name>
    <dbReference type="NCBI Taxonomy" id="7260"/>
    <lineage>
        <taxon>Eukaryota</taxon>
        <taxon>Metazoa</taxon>
        <taxon>Ecdysozoa</taxon>
        <taxon>Arthropoda</taxon>
        <taxon>Hexapoda</taxon>
        <taxon>Insecta</taxon>
        <taxon>Pterygota</taxon>
        <taxon>Neoptera</taxon>
        <taxon>Endopterygota</taxon>
        <taxon>Diptera</taxon>
        <taxon>Brachycera</taxon>
        <taxon>Muscomorpha</taxon>
        <taxon>Ephydroidea</taxon>
        <taxon>Drosophilidae</taxon>
        <taxon>Drosophila</taxon>
        <taxon>Sophophora</taxon>
    </lineage>
</organism>
<evidence type="ECO:0000313" key="4">
    <source>
        <dbReference type="Proteomes" id="UP000007798"/>
    </source>
</evidence>
<dbReference type="InParanoid" id="B4MJ64"/>
<dbReference type="eggNOG" id="ENOG502TB7P">
    <property type="taxonomic scope" value="Eukaryota"/>
</dbReference>
<keyword evidence="2" id="KW-0472">Membrane</keyword>
<reference evidence="3 4" key="1">
    <citation type="journal article" date="2007" name="Nature">
        <title>Evolution of genes and genomes on the Drosophila phylogeny.</title>
        <authorList>
            <consortium name="Drosophila 12 Genomes Consortium"/>
            <person name="Clark A.G."/>
            <person name="Eisen M.B."/>
            <person name="Smith D.R."/>
            <person name="Bergman C.M."/>
            <person name="Oliver B."/>
            <person name="Markow T.A."/>
            <person name="Kaufman T.C."/>
            <person name="Kellis M."/>
            <person name="Gelbart W."/>
            <person name="Iyer V.N."/>
            <person name="Pollard D.A."/>
            <person name="Sackton T.B."/>
            <person name="Larracuente A.M."/>
            <person name="Singh N.D."/>
            <person name="Abad J.P."/>
            <person name="Abt D.N."/>
            <person name="Adryan B."/>
            <person name="Aguade M."/>
            <person name="Akashi H."/>
            <person name="Anderson W.W."/>
            <person name="Aquadro C.F."/>
            <person name="Ardell D.H."/>
            <person name="Arguello R."/>
            <person name="Artieri C.G."/>
            <person name="Barbash D.A."/>
            <person name="Barker D."/>
            <person name="Barsanti P."/>
            <person name="Batterham P."/>
            <person name="Batzoglou S."/>
            <person name="Begun D."/>
            <person name="Bhutkar A."/>
            <person name="Blanco E."/>
            <person name="Bosak S.A."/>
            <person name="Bradley R.K."/>
            <person name="Brand A.D."/>
            <person name="Brent M.R."/>
            <person name="Brooks A.N."/>
            <person name="Brown R.H."/>
            <person name="Butlin R.K."/>
            <person name="Caggese C."/>
            <person name="Calvi B.R."/>
            <person name="Bernardo de Carvalho A."/>
            <person name="Caspi A."/>
            <person name="Castrezana S."/>
            <person name="Celniker S.E."/>
            <person name="Chang J.L."/>
            <person name="Chapple C."/>
            <person name="Chatterji S."/>
            <person name="Chinwalla A."/>
            <person name="Civetta A."/>
            <person name="Clifton S.W."/>
            <person name="Comeron J.M."/>
            <person name="Costello J.C."/>
            <person name="Coyne J.A."/>
            <person name="Daub J."/>
            <person name="David R.G."/>
            <person name="Delcher A.L."/>
            <person name="Delehaunty K."/>
            <person name="Do C.B."/>
            <person name="Ebling H."/>
            <person name="Edwards K."/>
            <person name="Eickbush T."/>
            <person name="Evans J.D."/>
            <person name="Filipski A."/>
            <person name="Findeiss S."/>
            <person name="Freyhult E."/>
            <person name="Fulton L."/>
            <person name="Fulton R."/>
            <person name="Garcia A.C."/>
            <person name="Gardiner A."/>
            <person name="Garfield D.A."/>
            <person name="Garvin B.E."/>
            <person name="Gibson G."/>
            <person name="Gilbert D."/>
            <person name="Gnerre S."/>
            <person name="Godfrey J."/>
            <person name="Good R."/>
            <person name="Gotea V."/>
            <person name="Gravely B."/>
            <person name="Greenberg A.J."/>
            <person name="Griffiths-Jones S."/>
            <person name="Gross S."/>
            <person name="Guigo R."/>
            <person name="Gustafson E.A."/>
            <person name="Haerty W."/>
            <person name="Hahn M.W."/>
            <person name="Halligan D.L."/>
            <person name="Halpern A.L."/>
            <person name="Halter G.M."/>
            <person name="Han M.V."/>
            <person name="Heger A."/>
            <person name="Hillier L."/>
            <person name="Hinrichs A.S."/>
            <person name="Holmes I."/>
            <person name="Hoskins R.A."/>
            <person name="Hubisz M.J."/>
            <person name="Hultmark D."/>
            <person name="Huntley M.A."/>
            <person name="Jaffe D.B."/>
            <person name="Jagadeeshan S."/>
            <person name="Jeck W.R."/>
            <person name="Johnson J."/>
            <person name="Jones C.D."/>
            <person name="Jordan W.C."/>
            <person name="Karpen G.H."/>
            <person name="Kataoka E."/>
            <person name="Keightley P.D."/>
            <person name="Kheradpour P."/>
            <person name="Kirkness E.F."/>
            <person name="Koerich L.B."/>
            <person name="Kristiansen K."/>
            <person name="Kudrna D."/>
            <person name="Kulathinal R.J."/>
            <person name="Kumar S."/>
            <person name="Kwok R."/>
            <person name="Lander E."/>
            <person name="Langley C.H."/>
            <person name="Lapoint R."/>
            <person name="Lazzaro B.P."/>
            <person name="Lee S.J."/>
            <person name="Levesque L."/>
            <person name="Li R."/>
            <person name="Lin C.F."/>
            <person name="Lin M.F."/>
            <person name="Lindblad-Toh K."/>
            <person name="Llopart A."/>
            <person name="Long M."/>
            <person name="Low L."/>
            <person name="Lozovsky E."/>
            <person name="Lu J."/>
            <person name="Luo M."/>
            <person name="Machado C.A."/>
            <person name="Makalowski W."/>
            <person name="Marzo M."/>
            <person name="Matsuda M."/>
            <person name="Matzkin L."/>
            <person name="McAllister B."/>
            <person name="McBride C.S."/>
            <person name="McKernan B."/>
            <person name="McKernan K."/>
            <person name="Mendez-Lago M."/>
            <person name="Minx P."/>
            <person name="Mollenhauer M.U."/>
            <person name="Montooth K."/>
            <person name="Mount S.M."/>
            <person name="Mu X."/>
            <person name="Myers E."/>
            <person name="Negre B."/>
            <person name="Newfeld S."/>
            <person name="Nielsen R."/>
            <person name="Noor M.A."/>
            <person name="O'Grady P."/>
            <person name="Pachter L."/>
            <person name="Papaceit M."/>
            <person name="Parisi M.J."/>
            <person name="Parisi M."/>
            <person name="Parts L."/>
            <person name="Pedersen J.S."/>
            <person name="Pesole G."/>
            <person name="Phillippy A.M."/>
            <person name="Ponting C.P."/>
            <person name="Pop M."/>
            <person name="Porcelli D."/>
            <person name="Powell J.R."/>
            <person name="Prohaska S."/>
            <person name="Pruitt K."/>
            <person name="Puig M."/>
            <person name="Quesneville H."/>
            <person name="Ram K.R."/>
            <person name="Rand D."/>
            <person name="Rasmussen M.D."/>
            <person name="Reed L.K."/>
            <person name="Reenan R."/>
            <person name="Reily A."/>
            <person name="Remington K.A."/>
            <person name="Rieger T.T."/>
            <person name="Ritchie M.G."/>
            <person name="Robin C."/>
            <person name="Rogers Y.H."/>
            <person name="Rohde C."/>
            <person name="Rozas J."/>
            <person name="Rubenfield M.J."/>
            <person name="Ruiz A."/>
            <person name="Russo S."/>
            <person name="Salzberg S.L."/>
            <person name="Sanchez-Gracia A."/>
            <person name="Saranga D.J."/>
            <person name="Sato H."/>
            <person name="Schaeffer S.W."/>
            <person name="Schatz M.C."/>
            <person name="Schlenke T."/>
            <person name="Schwartz R."/>
            <person name="Segarra C."/>
            <person name="Singh R.S."/>
            <person name="Sirot L."/>
            <person name="Sirota M."/>
            <person name="Sisneros N.B."/>
            <person name="Smith C.D."/>
            <person name="Smith T.F."/>
            <person name="Spieth J."/>
            <person name="Stage D.E."/>
            <person name="Stark A."/>
            <person name="Stephan W."/>
            <person name="Strausberg R.L."/>
            <person name="Strempel S."/>
            <person name="Sturgill D."/>
            <person name="Sutton G."/>
            <person name="Sutton G.G."/>
            <person name="Tao W."/>
            <person name="Teichmann S."/>
            <person name="Tobari Y.N."/>
            <person name="Tomimura Y."/>
            <person name="Tsolas J.M."/>
            <person name="Valente V.L."/>
            <person name="Venter E."/>
            <person name="Venter J.C."/>
            <person name="Vicario S."/>
            <person name="Vieira F.G."/>
            <person name="Vilella A.J."/>
            <person name="Villasante A."/>
            <person name="Walenz B."/>
            <person name="Wang J."/>
            <person name="Wasserman M."/>
            <person name="Watts T."/>
            <person name="Wilson D."/>
            <person name="Wilson R.K."/>
            <person name="Wing R.A."/>
            <person name="Wolfner M.F."/>
            <person name="Wong A."/>
            <person name="Wong G.K."/>
            <person name="Wu C.I."/>
            <person name="Wu G."/>
            <person name="Yamamoto D."/>
            <person name="Yang H.P."/>
            <person name="Yang S.P."/>
            <person name="Yorke J.A."/>
            <person name="Yoshida K."/>
            <person name="Zdobnov E."/>
            <person name="Zhang P."/>
            <person name="Zhang Y."/>
            <person name="Zimin A.V."/>
            <person name="Baldwin J."/>
            <person name="Abdouelleil A."/>
            <person name="Abdulkadir J."/>
            <person name="Abebe A."/>
            <person name="Abera B."/>
            <person name="Abreu J."/>
            <person name="Acer S.C."/>
            <person name="Aftuck L."/>
            <person name="Alexander A."/>
            <person name="An P."/>
            <person name="Anderson E."/>
            <person name="Anderson S."/>
            <person name="Arachi H."/>
            <person name="Azer M."/>
            <person name="Bachantsang P."/>
            <person name="Barry A."/>
            <person name="Bayul T."/>
            <person name="Berlin A."/>
            <person name="Bessette D."/>
            <person name="Bloom T."/>
            <person name="Blye J."/>
            <person name="Boguslavskiy L."/>
            <person name="Bonnet C."/>
            <person name="Boukhgalter B."/>
            <person name="Bourzgui I."/>
            <person name="Brown A."/>
            <person name="Cahill P."/>
            <person name="Channer S."/>
            <person name="Cheshatsang Y."/>
            <person name="Chuda L."/>
            <person name="Citroen M."/>
            <person name="Collymore A."/>
            <person name="Cooke P."/>
            <person name="Costello M."/>
            <person name="D'Aco K."/>
            <person name="Daza R."/>
            <person name="De Haan G."/>
            <person name="DeGray S."/>
            <person name="DeMaso C."/>
            <person name="Dhargay N."/>
            <person name="Dooley K."/>
            <person name="Dooley E."/>
            <person name="Doricent M."/>
            <person name="Dorje P."/>
            <person name="Dorjee K."/>
            <person name="Dupes A."/>
            <person name="Elong R."/>
            <person name="Falk J."/>
            <person name="Farina A."/>
            <person name="Faro S."/>
            <person name="Ferguson D."/>
            <person name="Fisher S."/>
            <person name="Foley C.D."/>
            <person name="Franke A."/>
            <person name="Friedrich D."/>
            <person name="Gadbois L."/>
            <person name="Gearin G."/>
            <person name="Gearin C.R."/>
            <person name="Giannoukos G."/>
            <person name="Goode T."/>
            <person name="Graham J."/>
            <person name="Grandbois E."/>
            <person name="Grewal S."/>
            <person name="Gyaltsen K."/>
            <person name="Hafez N."/>
            <person name="Hagos B."/>
            <person name="Hall J."/>
            <person name="Henson C."/>
            <person name="Hollinger A."/>
            <person name="Honan T."/>
            <person name="Huard M.D."/>
            <person name="Hughes L."/>
            <person name="Hurhula B."/>
            <person name="Husby M.E."/>
            <person name="Kamat A."/>
            <person name="Kanga B."/>
            <person name="Kashin S."/>
            <person name="Khazanovich D."/>
            <person name="Kisner P."/>
            <person name="Lance K."/>
            <person name="Lara M."/>
            <person name="Lee W."/>
            <person name="Lennon N."/>
            <person name="Letendre F."/>
            <person name="LeVine R."/>
            <person name="Lipovsky A."/>
            <person name="Liu X."/>
            <person name="Liu J."/>
            <person name="Liu S."/>
            <person name="Lokyitsang T."/>
            <person name="Lokyitsang Y."/>
            <person name="Lubonja R."/>
            <person name="Lui A."/>
            <person name="MacDonald P."/>
            <person name="Magnisalis V."/>
            <person name="Maru K."/>
            <person name="Matthews C."/>
            <person name="McCusker W."/>
            <person name="McDonough S."/>
            <person name="Mehta T."/>
            <person name="Meldrim J."/>
            <person name="Meneus L."/>
            <person name="Mihai O."/>
            <person name="Mihalev A."/>
            <person name="Mihova T."/>
            <person name="Mittelman R."/>
            <person name="Mlenga V."/>
            <person name="Montmayeur A."/>
            <person name="Mulrain L."/>
            <person name="Navidi A."/>
            <person name="Naylor J."/>
            <person name="Negash T."/>
            <person name="Nguyen T."/>
            <person name="Nguyen N."/>
            <person name="Nicol R."/>
            <person name="Norbu C."/>
            <person name="Norbu N."/>
            <person name="Novod N."/>
            <person name="O'Neill B."/>
            <person name="Osman S."/>
            <person name="Markiewicz E."/>
            <person name="Oyono O.L."/>
            <person name="Patti C."/>
            <person name="Phunkhang P."/>
            <person name="Pierre F."/>
            <person name="Priest M."/>
            <person name="Raghuraman S."/>
            <person name="Rege F."/>
            <person name="Reyes R."/>
            <person name="Rise C."/>
            <person name="Rogov P."/>
            <person name="Ross K."/>
            <person name="Ryan E."/>
            <person name="Settipalli S."/>
            <person name="Shea T."/>
            <person name="Sherpa N."/>
            <person name="Shi L."/>
            <person name="Shih D."/>
            <person name="Sparrow T."/>
            <person name="Spaulding J."/>
            <person name="Stalker J."/>
            <person name="Stange-Thomann N."/>
            <person name="Stavropoulos S."/>
            <person name="Stone C."/>
            <person name="Strader C."/>
            <person name="Tesfaye S."/>
            <person name="Thomson T."/>
            <person name="Thoulutsang Y."/>
            <person name="Thoulutsang D."/>
            <person name="Topham K."/>
            <person name="Topping I."/>
            <person name="Tsamla T."/>
            <person name="Vassiliev H."/>
            <person name="Vo A."/>
            <person name="Wangchuk T."/>
            <person name="Wangdi T."/>
            <person name="Weiand M."/>
            <person name="Wilkinson J."/>
            <person name="Wilson A."/>
            <person name="Yadav S."/>
            <person name="Young G."/>
            <person name="Yu Q."/>
            <person name="Zembek L."/>
            <person name="Zhong D."/>
            <person name="Zimmer A."/>
            <person name="Zwirko Z."/>
            <person name="Jaffe D.B."/>
            <person name="Alvarez P."/>
            <person name="Brockman W."/>
            <person name="Butler J."/>
            <person name="Chin C."/>
            <person name="Gnerre S."/>
            <person name="Grabherr M."/>
            <person name="Kleber M."/>
            <person name="Mauceli E."/>
            <person name="MacCallum I."/>
        </authorList>
    </citation>
    <scope>NUCLEOTIDE SEQUENCE [LARGE SCALE GENOMIC DNA]</scope>
    <source>
        <strain evidence="4">Tucson 14030-0811.24</strain>
    </source>
</reference>
<feature type="compositionally biased region" description="Low complexity" evidence="1">
    <location>
        <begin position="86"/>
        <end position="99"/>
    </location>
</feature>
<dbReference type="Proteomes" id="UP000007798">
    <property type="component" value="Unassembled WGS sequence"/>
</dbReference>
<keyword evidence="4" id="KW-1185">Reference proteome</keyword>
<protein>
    <submittedName>
        <fullName evidence="3">Uncharacterized protein</fullName>
    </submittedName>
</protein>
<dbReference type="STRING" id="7260.B4MJ64"/>
<evidence type="ECO:0000313" key="3">
    <source>
        <dbReference type="EMBL" id="EDW72153.2"/>
    </source>
</evidence>
<dbReference type="OrthoDB" id="7872265at2759"/>
<sequence length="758" mass="84261">MGRGHEVTLSPRTPQSPQTVRRKMPSVRPEQMTTTGPVPAPAPAPAVPATRCLSRARGKGAANQAGDWGARMAKPNVGRRGGVSNQPMQAEQSQQQQQRNHQHLLPRVARLGNNNHTNISNNKEVAGAKNVTVPPIACPPLNLGTREGLPPKSPYLPSGSEIQMSSMPDQTTSSTSSSSAGRHRHRIKLANAIRLPDQQNKSFVYLCKPVKKVKELLTARQLRQSNEHLDDAFEAAFEVDGDMIDDPIDPIDIDNVIKNSSDLSSTTSSPYNSLEILQKRQLEVEEHFSSLPGKSYQQMLQTQLRQVRQQETQLQRLANCSNNQQDDSKDNNNEDENENVRHRKNEKLEKLVCQNIPTLQNEIKVLQQLGEKLVATLRVSTVCPAEDNRNMEQPKQLSSLSDDNNNSYDIDLDNHHSLASQSSSIYYTPRAVLPGELVIRKICCLRVERVPTICETASVMAAFHHVGVVKEFRIEKKTLNEIKTGDDTQCFYMPSHTTISPEGGLGAVGLNRSYIERKTETAETAATIILAKANELRCTSFRKLRENPNVLIQQLRPKSTMRPFNLLEQDTILFINSLAHGDPYKVSSSTSIPSEHREAGGTAAFDPTTRFHSAHDRLSVSSQTFGSSQLQTVTTQTDKLKPKLKSSSSSLSIGHRSRRLLKRKSKSHLSDEQARILKNILTTTPTPTPTSISAVDSGVLQRPPINRRRRPRQVAPCGRRDLEPKVHLHLLKTVAVGIVQIAVFLVLIMAFTYPDIRC</sequence>
<dbReference type="HOGENOM" id="CLU_379122_0_0_1"/>
<feature type="compositionally biased region" description="Polar residues" evidence="1">
    <location>
        <begin position="160"/>
        <end position="170"/>
    </location>
</feature>
<keyword evidence="2" id="KW-1133">Transmembrane helix</keyword>
<feature type="compositionally biased region" description="Low complexity" evidence="1">
    <location>
        <begin position="397"/>
        <end position="407"/>
    </location>
</feature>
<proteinExistence type="predicted"/>